<name>Q4UFR2_THEAN</name>
<dbReference type="OrthoDB" id="361063at2759"/>
<dbReference type="GeneID" id="3861866"/>
<dbReference type="EMBL" id="CR940348">
    <property type="protein sequence ID" value="CAI74054.1"/>
    <property type="molecule type" value="Genomic_DNA"/>
</dbReference>
<keyword evidence="3" id="KW-1185">Reference proteome</keyword>
<dbReference type="RefSeq" id="XP_951786.1">
    <property type="nucleotide sequence ID" value="XM_946693.1"/>
</dbReference>
<dbReference type="KEGG" id="tan:TA15905"/>
<dbReference type="SUPFAM" id="SSF48371">
    <property type="entry name" value="ARM repeat"/>
    <property type="match status" value="1"/>
</dbReference>
<evidence type="ECO:0000313" key="2">
    <source>
        <dbReference type="EMBL" id="CAI74054.1"/>
    </source>
</evidence>
<dbReference type="InParanoid" id="Q4UFR2"/>
<reference evidence="2 3" key="1">
    <citation type="journal article" date="2005" name="Science">
        <title>Genome of the host-cell transforming parasite Theileria annulata compared with T. parva.</title>
        <authorList>
            <person name="Pain A."/>
            <person name="Renauld H."/>
            <person name="Berriman M."/>
            <person name="Murphy L."/>
            <person name="Yeats C.A."/>
            <person name="Weir W."/>
            <person name="Kerhornou A."/>
            <person name="Aslett M."/>
            <person name="Bishop R."/>
            <person name="Bouchier C."/>
            <person name="Cochet M."/>
            <person name="Coulson R.M.R."/>
            <person name="Cronin A."/>
            <person name="de Villiers E.P."/>
            <person name="Fraser A."/>
            <person name="Fosker N."/>
            <person name="Gardner M."/>
            <person name="Goble A."/>
            <person name="Griffiths-Jones S."/>
            <person name="Harris D.E."/>
            <person name="Katzer F."/>
            <person name="Larke N."/>
            <person name="Lord A."/>
            <person name="Maser P."/>
            <person name="McKellar S."/>
            <person name="Mooney P."/>
            <person name="Morton F."/>
            <person name="Nene V."/>
            <person name="O'Neil S."/>
            <person name="Price C."/>
            <person name="Quail M.A."/>
            <person name="Rabbinowitsch E."/>
            <person name="Rawlings N.D."/>
            <person name="Rutter S."/>
            <person name="Saunders D."/>
            <person name="Seeger K."/>
            <person name="Shah T."/>
            <person name="Squares R."/>
            <person name="Squares S."/>
            <person name="Tivey A."/>
            <person name="Walker A.R."/>
            <person name="Woodward J."/>
            <person name="Dobbelaere D.A.E."/>
            <person name="Langsley G."/>
            <person name="Rajandream M.A."/>
            <person name="McKeever D."/>
            <person name="Shiels B."/>
            <person name="Tait A."/>
            <person name="Barrell B.G."/>
            <person name="Hall N."/>
        </authorList>
    </citation>
    <scope>NUCLEOTIDE SEQUENCE [LARGE SCALE GENOMIC DNA]</scope>
    <source>
        <strain evidence="3">Ankara</strain>
    </source>
</reference>
<gene>
    <name evidence="2" type="ORF">TA15905</name>
</gene>
<protein>
    <recommendedName>
        <fullName evidence="1">RNA-editing substrate-binding complex 6 protein domain-containing protein</fullName>
    </recommendedName>
</protein>
<accession>Q4UFR2</accession>
<dbReference type="VEuPathDB" id="PiroplasmaDB:TA15905"/>
<dbReference type="Pfam" id="PF26188">
    <property type="entry name" value="RESC6"/>
    <property type="match status" value="1"/>
</dbReference>
<organism evidence="2 3">
    <name type="scientific">Theileria annulata</name>
    <dbReference type="NCBI Taxonomy" id="5874"/>
    <lineage>
        <taxon>Eukaryota</taxon>
        <taxon>Sar</taxon>
        <taxon>Alveolata</taxon>
        <taxon>Apicomplexa</taxon>
        <taxon>Aconoidasida</taxon>
        <taxon>Piroplasmida</taxon>
        <taxon>Theileriidae</taxon>
        <taxon>Theileria</taxon>
    </lineage>
</organism>
<dbReference type="InterPro" id="IPR016024">
    <property type="entry name" value="ARM-type_fold"/>
</dbReference>
<dbReference type="InterPro" id="IPR058917">
    <property type="entry name" value="RESC6_dom"/>
</dbReference>
<evidence type="ECO:0000313" key="3">
    <source>
        <dbReference type="Proteomes" id="UP000001950"/>
    </source>
</evidence>
<dbReference type="eggNOG" id="ENOG502SX77">
    <property type="taxonomic scope" value="Eukaryota"/>
</dbReference>
<proteinExistence type="predicted"/>
<dbReference type="Proteomes" id="UP000001950">
    <property type="component" value="Chromosome 2"/>
</dbReference>
<evidence type="ECO:0000259" key="1">
    <source>
        <dbReference type="Pfam" id="PF26188"/>
    </source>
</evidence>
<dbReference type="AlphaFoldDB" id="Q4UFR2"/>
<feature type="domain" description="RNA-editing substrate-binding complex 6 protein" evidence="1">
    <location>
        <begin position="29"/>
        <end position="172"/>
    </location>
</feature>
<sequence>MLSLRNLFLNSANTSSIDDFIISVKKIISHADRTLRCVNQLNLSQATTLLHSFSIIIYRNFQLFTCLTGRIISLLNSEPPSVRDSIKIINSCGRLHYSDSQLFKILVNFIKTNLDNIKSKDLVSILHSLTKLRYNDHELLSELSLVPLRVLNEINEISLANFSISVSKIYTHENTTKYELLNNGKKVLSQLLPEIKSRASISSSIDNVRHIVALSNMKHLLNNEEELNECIGQLMKFINPTVLYYEHSVVLLECLTTANCLEPELVEILLSNLLNKRTETNSTPELDLRILNCLKSIPPSNKAHQFLMEQILDNLSNNCKIHPRFTKQTFSLINLIKADPDPFLKNLENFVQKKGPKFDQDTISKIKETIEKSNRNWKELESSIENS</sequence>
<dbReference type="OMA" id="KIINSCG"/>